<dbReference type="PANTHER" id="PTHR14209:SF19">
    <property type="entry name" value="ISOAMYL ACETATE-HYDROLYZING ESTERASE 1 HOMOLOG"/>
    <property type="match status" value="1"/>
</dbReference>
<reference evidence="3" key="2">
    <citation type="submission" date="2013-12" db="EMBL/GenBank/DDBJ databases">
        <title>Evolution of pathogenesis and genome organization in the Tremellales.</title>
        <authorList>
            <person name="Cuomo C."/>
            <person name="Litvintseva A."/>
            <person name="Heitman J."/>
            <person name="Chen Y."/>
            <person name="Sun S."/>
            <person name="Springer D."/>
            <person name="Dromer F."/>
            <person name="Young S."/>
            <person name="Zeng Q."/>
            <person name="Chapman S."/>
            <person name="Gujja S."/>
            <person name="Saif S."/>
            <person name="Birren B."/>
        </authorList>
    </citation>
    <scope>NUCLEOTIDE SEQUENCE [LARGE SCALE GENOMIC DNA]</scope>
    <source>
        <strain evidence="3">BCC8398</strain>
    </source>
</reference>
<dbReference type="InterPro" id="IPR013830">
    <property type="entry name" value="SGNH_hydro"/>
</dbReference>
<accession>A0A1B9H438</accession>
<evidence type="ECO:0000259" key="1">
    <source>
        <dbReference type="Pfam" id="PF13472"/>
    </source>
</evidence>
<evidence type="ECO:0000313" key="2">
    <source>
        <dbReference type="EMBL" id="OCF38035.1"/>
    </source>
</evidence>
<dbReference type="EMBL" id="KI669492">
    <property type="protein sequence ID" value="OCF38035.1"/>
    <property type="molecule type" value="Genomic_DNA"/>
</dbReference>
<dbReference type="Proteomes" id="UP000092666">
    <property type="component" value="Unassembled WGS sequence"/>
</dbReference>
<dbReference type="InterPro" id="IPR036514">
    <property type="entry name" value="SGNH_hydro_sf"/>
</dbReference>
<dbReference type="InterPro" id="IPR045136">
    <property type="entry name" value="Iah1-like"/>
</dbReference>
<protein>
    <recommendedName>
        <fullName evidence="1">SGNH hydrolase-type esterase domain-containing protein</fullName>
    </recommendedName>
</protein>
<organism evidence="2 3">
    <name type="scientific">Kwoniella heveanensis BCC8398</name>
    <dbReference type="NCBI Taxonomy" id="1296120"/>
    <lineage>
        <taxon>Eukaryota</taxon>
        <taxon>Fungi</taxon>
        <taxon>Dikarya</taxon>
        <taxon>Basidiomycota</taxon>
        <taxon>Agaricomycotina</taxon>
        <taxon>Tremellomycetes</taxon>
        <taxon>Tremellales</taxon>
        <taxon>Cryptococcaceae</taxon>
        <taxon>Kwoniella</taxon>
    </lineage>
</organism>
<evidence type="ECO:0000313" key="3">
    <source>
        <dbReference type="Proteomes" id="UP000092666"/>
    </source>
</evidence>
<reference evidence="2 3" key="1">
    <citation type="submission" date="2013-07" db="EMBL/GenBank/DDBJ databases">
        <title>The Genome Sequence of Cryptococcus heveanensis BCC8398.</title>
        <authorList>
            <consortium name="The Broad Institute Genome Sequencing Platform"/>
            <person name="Cuomo C."/>
            <person name="Litvintseva A."/>
            <person name="Chen Y."/>
            <person name="Heitman J."/>
            <person name="Sun S."/>
            <person name="Springer D."/>
            <person name="Dromer F."/>
            <person name="Young S.K."/>
            <person name="Zeng Q."/>
            <person name="Gargeya S."/>
            <person name="Fitzgerald M."/>
            <person name="Abouelleil A."/>
            <person name="Alvarado L."/>
            <person name="Berlin A.M."/>
            <person name="Chapman S.B."/>
            <person name="Dewar J."/>
            <person name="Goldberg J."/>
            <person name="Griggs A."/>
            <person name="Gujja S."/>
            <person name="Hansen M."/>
            <person name="Howarth C."/>
            <person name="Imamovic A."/>
            <person name="Larimer J."/>
            <person name="McCowan C."/>
            <person name="Murphy C."/>
            <person name="Pearson M."/>
            <person name="Priest M."/>
            <person name="Roberts A."/>
            <person name="Saif S."/>
            <person name="Shea T."/>
            <person name="Sykes S."/>
            <person name="Wortman J."/>
            <person name="Nusbaum C."/>
            <person name="Birren B."/>
        </authorList>
    </citation>
    <scope>NUCLEOTIDE SEQUENCE [LARGE SCALE GENOMIC DNA]</scope>
    <source>
        <strain evidence="2 3">BCC8398</strain>
    </source>
</reference>
<dbReference type="OrthoDB" id="671439at2759"/>
<sequence length="244" mass="27601">MAATLNDAVVILGDSLTSRQEVPWNLHHHLSEAYRGKLDVLNRGYGGWNTAWIRQLFPKIFAKKEEGEDKPAVRLVTIWLGTNDAALPGHKQHVPLSTFRENMNHFLESLTSPASPYAAAQTPEALNIVLITPTIFNPLQWEADLPEKDKSRSVDVMRTYKDAKGSKGEGWRIQTIDLWEAVMSANGGKESGAELERFFNDGLHLTTEGYEVLWSRLSRVIKEDFTGRGLDWEDMEDLPFRAPR</sequence>
<dbReference type="SUPFAM" id="SSF52266">
    <property type="entry name" value="SGNH hydrolase"/>
    <property type="match status" value="1"/>
</dbReference>
<proteinExistence type="predicted"/>
<dbReference type="AlphaFoldDB" id="A0A1B9H438"/>
<dbReference type="Pfam" id="PF13472">
    <property type="entry name" value="Lipase_GDSL_2"/>
    <property type="match status" value="1"/>
</dbReference>
<dbReference type="PANTHER" id="PTHR14209">
    <property type="entry name" value="ISOAMYL ACETATE-HYDROLYZING ESTERASE 1"/>
    <property type="match status" value="1"/>
</dbReference>
<feature type="domain" description="SGNH hydrolase-type esterase" evidence="1">
    <location>
        <begin position="12"/>
        <end position="212"/>
    </location>
</feature>
<dbReference type="STRING" id="1296120.A0A1B9H438"/>
<gene>
    <name evidence="2" type="ORF">I316_00259</name>
</gene>
<dbReference type="Gene3D" id="3.40.50.1110">
    <property type="entry name" value="SGNH hydrolase"/>
    <property type="match status" value="1"/>
</dbReference>
<keyword evidence="3" id="KW-1185">Reference proteome</keyword>
<name>A0A1B9H438_9TREE</name>